<accession>A0A368JM25</accession>
<organism evidence="3 4">
    <name type="scientific">Larkinella punicea</name>
    <dbReference type="NCBI Taxonomy" id="2315727"/>
    <lineage>
        <taxon>Bacteria</taxon>
        <taxon>Pseudomonadati</taxon>
        <taxon>Bacteroidota</taxon>
        <taxon>Cytophagia</taxon>
        <taxon>Cytophagales</taxon>
        <taxon>Spirosomataceae</taxon>
        <taxon>Larkinella</taxon>
    </lineage>
</organism>
<sequence length="809" mass="92964">MELYILKELLIKDPIIMVKLTNKGRTLKNLQDKVKYGYIAKPFIFSIKSWKKDSKKIISKIETLFDSKIIIRSSAWSEDNYNTSLAGFFTTVKNVDVKDKYKIQTAIEDVIESYQKIEQDLDKQEILVQKEISNVEISGVVLSRDISSNSPYFVINYEKGSTDLITSGFTKKPTLIKIARNIQIDNLSGNIKKIMQMTLELEAITNCQLLDIEFAVFENNIYIFQVRKISSIKRYDIKLDKKVFEAIKTIEKKFKSFSKPQHGLYGNQAIFGNMPDWNPAEIIGTTPKPLAYSLYDYIFMKSSWRNGRGEIGYYNPPHSLMANFSGKPYIDVRADFNSLIPKSITSTTANKLINYYINKLINNPEFHDKVEFEIVESCFTLLTDNFLKSLEKNGFDENEIDFIEKELLTLTNFSIKQSSQLDQIFKDRFELLDKVNYDLIINSTVKTIYNQCQTIAYILEVCIQNGAIPFSYFVRKAFIGLDILKSFLDIKVINKNEYNLIFSSFKTVTSILKDDLDALYSKKITKDVFLEKYGHLRPGTYDITSLNYKENFNIYFLEILPEIPKELYDKLPPEINLKDIHGKINNHLKKTKLEFSSEDLIEFIENSLQMREASKLSFSKSIDATLNLIEILGNSCGINRDDMAFIKIQNLTDFVSCFEEKSGDTIKKNISNNKKEFLITSKIILPHLIVNAEDIKFIRLEELKPNYITNETVIGEPIHLSSKTTTLPSNIEECIVFIENADPGFDWIFTRRIKGLVTKYGGAGSHMTLRCAELKIPAAIGCGEVIFDKLSQKKKIMLNCEAEIIKGII</sequence>
<dbReference type="SUPFAM" id="SSF52009">
    <property type="entry name" value="Phosphohistidine domain"/>
    <property type="match status" value="1"/>
</dbReference>
<dbReference type="NCBIfam" id="NF004508">
    <property type="entry name" value="PRK05849.1"/>
    <property type="match status" value="1"/>
</dbReference>
<dbReference type="InterPro" id="IPR013815">
    <property type="entry name" value="ATP_grasp_subdomain_1"/>
</dbReference>
<evidence type="ECO:0000256" key="1">
    <source>
        <dbReference type="SAM" id="Coils"/>
    </source>
</evidence>
<evidence type="ECO:0000313" key="3">
    <source>
        <dbReference type="EMBL" id="RCR68345.1"/>
    </source>
</evidence>
<feature type="domain" description="PEP-utilising enzyme mobile" evidence="2">
    <location>
        <begin position="732"/>
        <end position="801"/>
    </location>
</feature>
<comment type="caution">
    <text evidence="3">The sequence shown here is derived from an EMBL/GenBank/DDBJ whole genome shotgun (WGS) entry which is preliminary data.</text>
</comment>
<keyword evidence="4" id="KW-1185">Reference proteome</keyword>
<dbReference type="EMBL" id="QOWE01000013">
    <property type="protein sequence ID" value="RCR68345.1"/>
    <property type="molecule type" value="Genomic_DNA"/>
</dbReference>
<evidence type="ECO:0000313" key="4">
    <source>
        <dbReference type="Proteomes" id="UP000253383"/>
    </source>
</evidence>
<dbReference type="InterPro" id="IPR036637">
    <property type="entry name" value="Phosphohistidine_dom_sf"/>
</dbReference>
<dbReference type="InterPro" id="IPR008279">
    <property type="entry name" value="PEP-util_enz_mobile_dom"/>
</dbReference>
<dbReference type="Pfam" id="PF00391">
    <property type="entry name" value="PEP-utilizers"/>
    <property type="match status" value="1"/>
</dbReference>
<dbReference type="PANTHER" id="PTHR43615">
    <property type="entry name" value="PHOSPHOENOLPYRUVATE SYNTHASE-RELATED"/>
    <property type="match status" value="1"/>
</dbReference>
<dbReference type="Gene3D" id="3.30.1490.20">
    <property type="entry name" value="ATP-grasp fold, A domain"/>
    <property type="match status" value="1"/>
</dbReference>
<keyword evidence="1" id="KW-0175">Coiled coil</keyword>
<dbReference type="Proteomes" id="UP000253383">
    <property type="component" value="Unassembled WGS sequence"/>
</dbReference>
<dbReference type="Gene3D" id="3.50.30.10">
    <property type="entry name" value="Phosphohistidine domain"/>
    <property type="match status" value="1"/>
</dbReference>
<dbReference type="AlphaFoldDB" id="A0A368JM25"/>
<proteinExistence type="predicted"/>
<name>A0A368JM25_9BACT</name>
<evidence type="ECO:0000259" key="2">
    <source>
        <dbReference type="Pfam" id="PF00391"/>
    </source>
</evidence>
<dbReference type="OrthoDB" id="9813383at2"/>
<dbReference type="InterPro" id="IPR051549">
    <property type="entry name" value="PEP_Utilizing_Enz"/>
</dbReference>
<dbReference type="PANTHER" id="PTHR43615:SF1">
    <property type="entry name" value="PPDK_N DOMAIN-CONTAINING PROTEIN"/>
    <property type="match status" value="1"/>
</dbReference>
<feature type="coiled-coil region" evidence="1">
    <location>
        <begin position="107"/>
        <end position="134"/>
    </location>
</feature>
<gene>
    <name evidence="3" type="ORF">DUE52_16425</name>
</gene>
<dbReference type="RefSeq" id="WP_114407121.1">
    <property type="nucleotide sequence ID" value="NZ_QOWE01000013.1"/>
</dbReference>
<reference evidence="3 4" key="1">
    <citation type="submission" date="2018-07" db="EMBL/GenBank/DDBJ databases">
        <title>Genome analysis of Larkinella rosea.</title>
        <authorList>
            <person name="Zhou Z."/>
            <person name="Wang G."/>
        </authorList>
    </citation>
    <scope>NUCLEOTIDE SEQUENCE [LARGE SCALE GENOMIC DNA]</scope>
    <source>
        <strain evidence="4">zzj9</strain>
    </source>
</reference>
<dbReference type="Gene3D" id="3.30.470.20">
    <property type="entry name" value="ATP-grasp fold, B domain"/>
    <property type="match status" value="1"/>
</dbReference>
<dbReference type="GO" id="GO:0016772">
    <property type="term" value="F:transferase activity, transferring phosphorus-containing groups"/>
    <property type="evidence" value="ECO:0007669"/>
    <property type="project" value="InterPro"/>
</dbReference>
<dbReference type="SUPFAM" id="SSF56059">
    <property type="entry name" value="Glutathione synthetase ATP-binding domain-like"/>
    <property type="match status" value="1"/>
</dbReference>
<protein>
    <recommendedName>
        <fullName evidence="2">PEP-utilising enzyme mobile domain-containing protein</fullName>
    </recommendedName>
</protein>
<dbReference type="GO" id="GO:0005524">
    <property type="term" value="F:ATP binding"/>
    <property type="evidence" value="ECO:0007669"/>
    <property type="project" value="InterPro"/>
</dbReference>